<name>A0ABN4YQB9_9GAMM</name>
<dbReference type="Proteomes" id="UP000191820">
    <property type="component" value="Chromosome"/>
</dbReference>
<sequence>MKHLTIFCLSVMAYCMSPLVLAVANDAKVNDDTQVTAAKSDNDVVLAEQTEQVLKTVPLKPVTDQVVETGAISPVESETAPDKVATAAQDDAVNELKSEAEKQPDIYTPTTPVAAVDINPEDTASISLDEVNSNSAIPTDRIRAVISNQEKAWNSGDIDAYMQGYWKSDKLRFVSNGKYNYGWDSILSSYKRSYPTQERMGKLSFNVREIKMLSNYAALVVGRWTLERAKDKPSGVFTLLIERIDDKWVITHDHSSD</sequence>
<dbReference type="Gene3D" id="3.10.450.50">
    <property type="match status" value="1"/>
</dbReference>
<evidence type="ECO:0000313" key="3">
    <source>
        <dbReference type="EMBL" id="ARD24315.1"/>
    </source>
</evidence>
<keyword evidence="1" id="KW-0732">Signal</keyword>
<keyword evidence="4" id="KW-1185">Reference proteome</keyword>
<accession>A0ABN4YQB9</accession>
<evidence type="ECO:0000256" key="1">
    <source>
        <dbReference type="SAM" id="SignalP"/>
    </source>
</evidence>
<dbReference type="InterPro" id="IPR027843">
    <property type="entry name" value="DUF4440"/>
</dbReference>
<feature type="chain" id="PRO_5045862778" description="DUF4440 domain-containing protein" evidence="1">
    <location>
        <begin position="23"/>
        <end position="257"/>
    </location>
</feature>
<organism evidence="3 4">
    <name type="scientific">Shewanella japonica</name>
    <dbReference type="NCBI Taxonomy" id="93973"/>
    <lineage>
        <taxon>Bacteria</taxon>
        <taxon>Pseudomonadati</taxon>
        <taxon>Pseudomonadota</taxon>
        <taxon>Gammaproteobacteria</taxon>
        <taxon>Alteromonadales</taxon>
        <taxon>Shewanellaceae</taxon>
        <taxon>Shewanella</taxon>
    </lineage>
</organism>
<dbReference type="SUPFAM" id="SSF54427">
    <property type="entry name" value="NTF2-like"/>
    <property type="match status" value="1"/>
</dbReference>
<evidence type="ECO:0000259" key="2">
    <source>
        <dbReference type="Pfam" id="PF14534"/>
    </source>
</evidence>
<gene>
    <name evidence="3" type="ORF">SJ2017_4087</name>
</gene>
<feature type="signal peptide" evidence="1">
    <location>
        <begin position="1"/>
        <end position="22"/>
    </location>
</feature>
<reference evidence="3 4" key="1">
    <citation type="submission" date="2017-03" db="EMBL/GenBank/DDBJ databases">
        <title>Genome sequencing of Shewanella japonica KCTC 22435.</title>
        <authorList>
            <person name="Kim K.M."/>
        </authorList>
    </citation>
    <scope>NUCLEOTIDE SEQUENCE [LARGE SCALE GENOMIC DNA]</scope>
    <source>
        <strain evidence="3 4">KCTC 22435</strain>
    </source>
</reference>
<proteinExistence type="predicted"/>
<dbReference type="InterPro" id="IPR032710">
    <property type="entry name" value="NTF2-like_dom_sf"/>
</dbReference>
<feature type="domain" description="DUF4440" evidence="2">
    <location>
        <begin position="142"/>
        <end position="250"/>
    </location>
</feature>
<dbReference type="EMBL" id="CP020472">
    <property type="protein sequence ID" value="ARD24315.1"/>
    <property type="molecule type" value="Genomic_DNA"/>
</dbReference>
<dbReference type="Pfam" id="PF14534">
    <property type="entry name" value="DUF4440"/>
    <property type="match status" value="1"/>
</dbReference>
<protein>
    <recommendedName>
        <fullName evidence="2">DUF4440 domain-containing protein</fullName>
    </recommendedName>
</protein>
<evidence type="ECO:0000313" key="4">
    <source>
        <dbReference type="Proteomes" id="UP000191820"/>
    </source>
</evidence>